<evidence type="ECO:0000256" key="2">
    <source>
        <dbReference type="ARBA" id="ARBA00022857"/>
    </source>
</evidence>
<sequence length="257" mass="27673">MSFNKTYLVTGARRGIGKGIVRALLQQPATTVIAAVREFSPDTCKILDALPKAVESKLIIIKIDAAVHSDPAEAMAVLQRDHHIDFIDVVIANAGIAHSGKPVLQNSMDSITDHLLVNTLGPVSLLQATAPFLKASKSRSPIFVAISSLVGSISGMELLADLPPAVSPYGGSKAALNWFLRRVHFEEPWLIALAIHPGVVATDFLAQHDFTPSDDVPGPIRPISVEESVQGVLERVYSASRETSGTFQSYENHVLPW</sequence>
<name>A0A9P9EHV6_9HYPO</name>
<dbReference type="InterPro" id="IPR002347">
    <property type="entry name" value="SDR_fam"/>
</dbReference>
<organism evidence="4 5">
    <name type="scientific">Dactylonectria estremocensis</name>
    <dbReference type="NCBI Taxonomy" id="1079267"/>
    <lineage>
        <taxon>Eukaryota</taxon>
        <taxon>Fungi</taxon>
        <taxon>Dikarya</taxon>
        <taxon>Ascomycota</taxon>
        <taxon>Pezizomycotina</taxon>
        <taxon>Sordariomycetes</taxon>
        <taxon>Hypocreomycetidae</taxon>
        <taxon>Hypocreales</taxon>
        <taxon>Nectriaceae</taxon>
        <taxon>Dactylonectria</taxon>
    </lineage>
</organism>
<dbReference type="OrthoDB" id="9876299at2759"/>
<dbReference type="Gene3D" id="3.40.50.720">
    <property type="entry name" value="NAD(P)-binding Rossmann-like Domain"/>
    <property type="match status" value="1"/>
</dbReference>
<evidence type="ECO:0000313" key="4">
    <source>
        <dbReference type="EMBL" id="KAH7137414.1"/>
    </source>
</evidence>
<dbReference type="PANTHER" id="PTHR43544">
    <property type="entry name" value="SHORT-CHAIN DEHYDROGENASE/REDUCTASE"/>
    <property type="match status" value="1"/>
</dbReference>
<accession>A0A9P9EHV6</accession>
<comment type="caution">
    <text evidence="4">The sequence shown here is derived from an EMBL/GenBank/DDBJ whole genome shotgun (WGS) entry which is preliminary data.</text>
</comment>
<dbReference type="Pfam" id="PF00106">
    <property type="entry name" value="adh_short"/>
    <property type="match status" value="1"/>
</dbReference>
<dbReference type="InterPro" id="IPR036291">
    <property type="entry name" value="NAD(P)-bd_dom_sf"/>
</dbReference>
<dbReference type="PANTHER" id="PTHR43544:SF7">
    <property type="entry name" value="NADB-LER2"/>
    <property type="match status" value="1"/>
</dbReference>
<dbReference type="CDD" id="cd05325">
    <property type="entry name" value="carb_red_sniffer_like_SDR_c"/>
    <property type="match status" value="1"/>
</dbReference>
<proteinExistence type="inferred from homology"/>
<protein>
    <submittedName>
        <fullName evidence="4">Short-chain dehydrogenase</fullName>
    </submittedName>
</protein>
<keyword evidence="3" id="KW-0560">Oxidoreductase</keyword>
<keyword evidence="2" id="KW-0521">NADP</keyword>
<dbReference type="GO" id="GO:0016491">
    <property type="term" value="F:oxidoreductase activity"/>
    <property type="evidence" value="ECO:0007669"/>
    <property type="project" value="UniProtKB-KW"/>
</dbReference>
<dbReference type="Proteomes" id="UP000717696">
    <property type="component" value="Unassembled WGS sequence"/>
</dbReference>
<gene>
    <name evidence="4" type="ORF">B0J13DRAFT_448667</name>
</gene>
<evidence type="ECO:0000256" key="3">
    <source>
        <dbReference type="ARBA" id="ARBA00023002"/>
    </source>
</evidence>
<keyword evidence="5" id="KW-1185">Reference proteome</keyword>
<dbReference type="GO" id="GO:0005737">
    <property type="term" value="C:cytoplasm"/>
    <property type="evidence" value="ECO:0007669"/>
    <property type="project" value="TreeGrafter"/>
</dbReference>
<reference evidence="4" key="1">
    <citation type="journal article" date="2021" name="Nat. Commun.">
        <title>Genetic determinants of endophytism in the Arabidopsis root mycobiome.</title>
        <authorList>
            <person name="Mesny F."/>
            <person name="Miyauchi S."/>
            <person name="Thiergart T."/>
            <person name="Pickel B."/>
            <person name="Atanasova L."/>
            <person name="Karlsson M."/>
            <person name="Huettel B."/>
            <person name="Barry K.W."/>
            <person name="Haridas S."/>
            <person name="Chen C."/>
            <person name="Bauer D."/>
            <person name="Andreopoulos W."/>
            <person name="Pangilinan J."/>
            <person name="LaButti K."/>
            <person name="Riley R."/>
            <person name="Lipzen A."/>
            <person name="Clum A."/>
            <person name="Drula E."/>
            <person name="Henrissat B."/>
            <person name="Kohler A."/>
            <person name="Grigoriev I.V."/>
            <person name="Martin F.M."/>
            <person name="Hacquard S."/>
        </authorList>
    </citation>
    <scope>NUCLEOTIDE SEQUENCE</scope>
    <source>
        <strain evidence="4">MPI-CAGE-AT-0021</strain>
    </source>
</reference>
<comment type="similarity">
    <text evidence="1">Belongs to the short-chain dehydrogenases/reductases (SDR) family.</text>
</comment>
<evidence type="ECO:0000256" key="1">
    <source>
        <dbReference type="ARBA" id="ARBA00006484"/>
    </source>
</evidence>
<dbReference type="PRINTS" id="PR00081">
    <property type="entry name" value="GDHRDH"/>
</dbReference>
<dbReference type="EMBL" id="JAGMUU010000015">
    <property type="protein sequence ID" value="KAH7137414.1"/>
    <property type="molecule type" value="Genomic_DNA"/>
</dbReference>
<dbReference type="AlphaFoldDB" id="A0A9P9EHV6"/>
<evidence type="ECO:0000313" key="5">
    <source>
        <dbReference type="Proteomes" id="UP000717696"/>
    </source>
</evidence>
<dbReference type="SUPFAM" id="SSF51735">
    <property type="entry name" value="NAD(P)-binding Rossmann-fold domains"/>
    <property type="match status" value="1"/>
</dbReference>
<dbReference type="InterPro" id="IPR051468">
    <property type="entry name" value="Fungal_SecMetab_SDRs"/>
</dbReference>